<name>A0A5B7FW12_PORTR</name>
<evidence type="ECO:0000313" key="1">
    <source>
        <dbReference type="EMBL" id="MPC51681.1"/>
    </source>
</evidence>
<reference evidence="1 2" key="1">
    <citation type="submission" date="2019-05" db="EMBL/GenBank/DDBJ databases">
        <title>Another draft genome of Portunus trituberculatus and its Hox gene families provides insights of decapod evolution.</title>
        <authorList>
            <person name="Jeong J.-H."/>
            <person name="Song I."/>
            <person name="Kim S."/>
            <person name="Choi T."/>
            <person name="Kim D."/>
            <person name="Ryu S."/>
            <person name="Kim W."/>
        </authorList>
    </citation>
    <scope>NUCLEOTIDE SEQUENCE [LARGE SCALE GENOMIC DNA]</scope>
    <source>
        <tissue evidence="1">Muscle</tissue>
    </source>
</reference>
<sequence length="40" mass="4545">MPIVSRAVRFQKILTFSINEGMLAKLKNRLGMILGRKSLL</sequence>
<comment type="caution">
    <text evidence="1">The sequence shown here is derived from an EMBL/GenBank/DDBJ whole genome shotgun (WGS) entry which is preliminary data.</text>
</comment>
<accession>A0A5B7FW12</accession>
<evidence type="ECO:0000313" key="2">
    <source>
        <dbReference type="Proteomes" id="UP000324222"/>
    </source>
</evidence>
<dbReference type="AlphaFoldDB" id="A0A5B7FW12"/>
<gene>
    <name evidence="1" type="ORF">E2C01_045532</name>
</gene>
<organism evidence="1 2">
    <name type="scientific">Portunus trituberculatus</name>
    <name type="common">Swimming crab</name>
    <name type="synonym">Neptunus trituberculatus</name>
    <dbReference type="NCBI Taxonomy" id="210409"/>
    <lineage>
        <taxon>Eukaryota</taxon>
        <taxon>Metazoa</taxon>
        <taxon>Ecdysozoa</taxon>
        <taxon>Arthropoda</taxon>
        <taxon>Crustacea</taxon>
        <taxon>Multicrustacea</taxon>
        <taxon>Malacostraca</taxon>
        <taxon>Eumalacostraca</taxon>
        <taxon>Eucarida</taxon>
        <taxon>Decapoda</taxon>
        <taxon>Pleocyemata</taxon>
        <taxon>Brachyura</taxon>
        <taxon>Eubrachyura</taxon>
        <taxon>Portunoidea</taxon>
        <taxon>Portunidae</taxon>
        <taxon>Portuninae</taxon>
        <taxon>Portunus</taxon>
    </lineage>
</organism>
<protein>
    <submittedName>
        <fullName evidence="1">Uncharacterized protein</fullName>
    </submittedName>
</protein>
<proteinExistence type="predicted"/>
<keyword evidence="2" id="KW-1185">Reference proteome</keyword>
<dbReference type="Proteomes" id="UP000324222">
    <property type="component" value="Unassembled WGS sequence"/>
</dbReference>
<dbReference type="EMBL" id="VSRR010010341">
    <property type="protein sequence ID" value="MPC51681.1"/>
    <property type="molecule type" value="Genomic_DNA"/>
</dbReference>